<keyword evidence="1" id="KW-0732">Signal</keyword>
<proteinExistence type="predicted"/>
<dbReference type="Pfam" id="PF06764">
    <property type="entry name" value="DUF1223"/>
    <property type="match status" value="1"/>
</dbReference>
<name>A0ABU8TQG0_9HYPH</name>
<dbReference type="PANTHER" id="PTHR36057:SF1">
    <property type="entry name" value="LIPOPROTEIN LIPID ATTACHMENT SITE-LIKE PROTEIN, PUTATIVE (DUF1223)-RELATED"/>
    <property type="match status" value="1"/>
</dbReference>
<feature type="signal peptide" evidence="1">
    <location>
        <begin position="1"/>
        <end position="35"/>
    </location>
</feature>
<dbReference type="EMBL" id="JBAKIA010000018">
    <property type="protein sequence ID" value="MEJ8476407.1"/>
    <property type="molecule type" value="Genomic_DNA"/>
</dbReference>
<dbReference type="Proteomes" id="UP001385499">
    <property type="component" value="Unassembled WGS sequence"/>
</dbReference>
<dbReference type="RefSeq" id="WP_340276928.1">
    <property type="nucleotide sequence ID" value="NZ_JBAKIA010000018.1"/>
</dbReference>
<evidence type="ECO:0000256" key="1">
    <source>
        <dbReference type="SAM" id="SignalP"/>
    </source>
</evidence>
<feature type="chain" id="PRO_5045058678" evidence="1">
    <location>
        <begin position="36"/>
        <end position="263"/>
    </location>
</feature>
<gene>
    <name evidence="2" type="ORF">V6575_20140</name>
</gene>
<dbReference type="SUPFAM" id="SSF52833">
    <property type="entry name" value="Thioredoxin-like"/>
    <property type="match status" value="1"/>
</dbReference>
<dbReference type="InterPro" id="IPR010634">
    <property type="entry name" value="DUF1223"/>
</dbReference>
<evidence type="ECO:0000313" key="2">
    <source>
        <dbReference type="EMBL" id="MEJ8476407.1"/>
    </source>
</evidence>
<dbReference type="InterPro" id="IPR036249">
    <property type="entry name" value="Thioredoxin-like_sf"/>
</dbReference>
<comment type="caution">
    <text evidence="2">The sequence shown here is derived from an EMBL/GenBank/DDBJ whole genome shotgun (WGS) entry which is preliminary data.</text>
</comment>
<keyword evidence="3" id="KW-1185">Reference proteome</keyword>
<evidence type="ECO:0000313" key="3">
    <source>
        <dbReference type="Proteomes" id="UP001385499"/>
    </source>
</evidence>
<accession>A0ABU8TQG0</accession>
<organism evidence="2 3">
    <name type="scientific">Roseibium algae</name>
    <dbReference type="NCBI Taxonomy" id="3123038"/>
    <lineage>
        <taxon>Bacteria</taxon>
        <taxon>Pseudomonadati</taxon>
        <taxon>Pseudomonadota</taxon>
        <taxon>Alphaproteobacteria</taxon>
        <taxon>Hyphomicrobiales</taxon>
        <taxon>Stappiaceae</taxon>
        <taxon>Roseibium</taxon>
    </lineage>
</organism>
<reference evidence="2 3" key="1">
    <citation type="submission" date="2024-02" db="EMBL/GenBank/DDBJ databases">
        <title>Roseibium algae sp. nov., isolated from marine alga (Grateloupia sp.), showing potential in myo-inositol conversion.</title>
        <authorList>
            <person name="Wang Y."/>
        </authorList>
    </citation>
    <scope>NUCLEOTIDE SEQUENCE [LARGE SCALE GENOMIC DNA]</scope>
    <source>
        <strain evidence="2 3">H3510</strain>
    </source>
</reference>
<protein>
    <submittedName>
        <fullName evidence="2">DUF1223 domain-containing protein</fullName>
    </submittedName>
</protein>
<dbReference type="PANTHER" id="PTHR36057">
    <property type="match status" value="1"/>
</dbReference>
<sequence length="263" mass="28035">MGNIKMGSRSTRCGSLFAAVTCLIAMFSITEGAQAKPVAVAELFTSQGCSSCPPADKLLGEIADQGHVLALSLPVDYWDYLGWKDTLADPANSARQRAYAIHRGDRSVYTPQIVINGLEHVVGSDRDAVFKAIKNANKFTANVALVQNDMGIEATVTGTLPAKAKMATIYFANIKNRQKIEVGRGENAGRTITYVNVVKSLQPIGMWSGAAETFRMPKSELIRAGAEGCIILVQLEDSDGPGTIIGAGLIDTSQKNKISANTN</sequence>